<proteinExistence type="predicted"/>
<comment type="caution">
    <text evidence="1">The sequence shown here is derived from an EMBL/GenBank/DDBJ whole genome shotgun (WGS) entry which is preliminary data.</text>
</comment>
<reference evidence="1 2" key="1">
    <citation type="submission" date="2013-07" db="EMBL/GenBank/DDBJ databases">
        <authorList>
            <person name="Stoco P.H."/>
            <person name="Wagner G."/>
            <person name="Gerber A."/>
            <person name="Zaha A."/>
            <person name="Thompson C."/>
            <person name="Bartholomeu D.C."/>
            <person name="Luckemeyer D.D."/>
            <person name="Bahia D."/>
            <person name="Loreto E."/>
            <person name="Prestes E.B."/>
            <person name="Lima F.M."/>
            <person name="Rodrigues-Luiz G."/>
            <person name="Vallejo G.A."/>
            <person name="Filho J.F."/>
            <person name="Monteiro K.M."/>
            <person name="Tyler K.M."/>
            <person name="de Almeida L.G."/>
            <person name="Ortiz M.F."/>
            <person name="Siervo M.A."/>
            <person name="de Moraes M.H."/>
            <person name="Cunha O.L."/>
            <person name="Mendonca-Neto R."/>
            <person name="Silva R."/>
            <person name="Teixeira S.M."/>
            <person name="Murta S.M."/>
            <person name="Sincero T.C."/>
            <person name="Mendes T.A."/>
            <person name="Urmenyi T.P."/>
            <person name="Silva V.G."/>
            <person name="da Rocha W.D."/>
            <person name="Andersson B."/>
            <person name="Romanha A.J."/>
            <person name="Steindel M."/>
            <person name="de Vasconcelos A.T."/>
            <person name="Grisard E.C."/>
        </authorList>
    </citation>
    <scope>NUCLEOTIDE SEQUENCE [LARGE SCALE GENOMIC DNA]</scope>
    <source>
        <strain evidence="1 2">SC58</strain>
    </source>
</reference>
<keyword evidence="2" id="KW-1185">Reference proteome</keyword>
<dbReference type="EMBL" id="AUPL01000166">
    <property type="protein sequence ID" value="ESL12072.1"/>
    <property type="molecule type" value="Genomic_DNA"/>
</dbReference>
<sequence length="641" mass="69117">MLARDVVLSLRSPIGGVKRRRPFRGTPAPRRCGFSCSSSSFHLEASLTCGEPHAIVAAFLQSAQREKCGALRRVLRCDVSRDTLLCACVGMVTPSGLWPPFVAERLKLPREGRDTELTTTSWRTFAFALVRCIHAAPGHDHAASALAPLCATCLAPSLQLGERLAGLLSASAGKLPTGTETSEATAAFTAADVATAFATCCYLSKVETVRSDAAWLRLWSGIQARPGNALSPAWVRCQELHLSCLFRAGRREEIEAVLQKSTETSLMMRRMSDVTLAELFLTEPLSPTMRSQILAALLEVSRVKGETASALFHTLSPFERGRMLPSVTRSSILFAKALRCLVLQARDEPSVANYTRVLHDIQGLCRVANSYALAASLVPHDSPLASLMTASLDEQRARSLATFVGAVGEATELACDFARRADGGGGGTHDDCVEATLRGCVEVLTGLLTLCSSRRGKLPQRRAEPEWRKRLHRDAAVRSHKYELLCCELPHALLSRCLSMLLCNGFVCSGADLGGCLVPADFVDLHFYTLSLLGSLYHAARVAQQQPDVLPLIRALYHRRREVFGEDVSARTQYVSGASSSGSGPVLCDAAVVQYGVGDTAAEATLGFLHARSTVAAGGSLVIDSSFGVWLWKASARAVWY</sequence>
<dbReference type="OrthoDB" id="273196at2759"/>
<evidence type="ECO:0000313" key="2">
    <source>
        <dbReference type="Proteomes" id="UP000031737"/>
    </source>
</evidence>
<accession>A0A061JER0</accession>
<evidence type="ECO:0000313" key="1">
    <source>
        <dbReference type="EMBL" id="ESL12072.1"/>
    </source>
</evidence>
<protein>
    <submittedName>
        <fullName evidence="1">Uncharacterized protein</fullName>
    </submittedName>
</protein>
<name>A0A061JER0_TRYRA</name>
<dbReference type="Proteomes" id="UP000031737">
    <property type="component" value="Unassembled WGS sequence"/>
</dbReference>
<dbReference type="VEuPathDB" id="TriTrypDB:TRSC58_00166"/>
<dbReference type="AlphaFoldDB" id="A0A061JER0"/>
<organism evidence="1 2">
    <name type="scientific">Trypanosoma rangeli SC58</name>
    <dbReference type="NCBI Taxonomy" id="429131"/>
    <lineage>
        <taxon>Eukaryota</taxon>
        <taxon>Discoba</taxon>
        <taxon>Euglenozoa</taxon>
        <taxon>Kinetoplastea</taxon>
        <taxon>Metakinetoplastina</taxon>
        <taxon>Trypanosomatida</taxon>
        <taxon>Trypanosomatidae</taxon>
        <taxon>Trypanosoma</taxon>
        <taxon>Herpetosoma</taxon>
    </lineage>
</organism>
<gene>
    <name evidence="1" type="ORF">TRSC58_00166</name>
</gene>